<dbReference type="Proteomes" id="UP000307164">
    <property type="component" value="Unassembled WGS sequence"/>
</dbReference>
<keyword evidence="1" id="KW-0732">Signal</keyword>
<feature type="signal peptide" evidence="1">
    <location>
        <begin position="1"/>
        <end position="21"/>
    </location>
</feature>
<organism evidence="2 5">
    <name type="scientific">Pseudoalteromonas aurantia</name>
    <dbReference type="NCBI Taxonomy" id="43654"/>
    <lineage>
        <taxon>Bacteria</taxon>
        <taxon>Pseudomonadati</taxon>
        <taxon>Pseudomonadota</taxon>
        <taxon>Gammaproteobacteria</taxon>
        <taxon>Alteromonadales</taxon>
        <taxon>Pseudoalteromonadaceae</taxon>
        <taxon>Pseudoalteromonas</taxon>
    </lineage>
</organism>
<dbReference type="Proteomes" id="UP000307217">
    <property type="component" value="Unassembled WGS sequence"/>
</dbReference>
<gene>
    <name evidence="2" type="ORF">CWC19_12425</name>
    <name evidence="3" type="ORF">CWC20_02450</name>
</gene>
<reference evidence="5" key="2">
    <citation type="submission" date="2019-06" db="EMBL/GenBank/DDBJ databases">
        <title>Co-occurence of chitin degradation, pigmentation and bioactivity in marine Pseudoalteromonas.</title>
        <authorList>
            <person name="Sonnenschein E.C."/>
            <person name="Bech P.K."/>
        </authorList>
    </citation>
    <scope>NUCLEOTIDE SEQUENCE [LARGE SCALE GENOMIC DNA]</scope>
    <source>
        <strain evidence="5">S3790</strain>
    </source>
</reference>
<reference evidence="2" key="3">
    <citation type="submission" date="2019-09" db="EMBL/GenBank/DDBJ databases">
        <title>Co-occurence of chitin degradation, pigmentation and bioactivity in marine Pseudoalteromonas.</title>
        <authorList>
            <person name="Sonnenschein E.C."/>
            <person name="Bech P.K."/>
        </authorList>
    </citation>
    <scope>NUCLEOTIDE SEQUENCE</scope>
    <source>
        <strain evidence="2">S3790</strain>
        <strain evidence="3 4">S3895</strain>
    </source>
</reference>
<dbReference type="EMBL" id="PNBX01000048">
    <property type="protein sequence ID" value="TMO67887.1"/>
    <property type="molecule type" value="Genomic_DNA"/>
</dbReference>
<evidence type="ECO:0000313" key="4">
    <source>
        <dbReference type="Proteomes" id="UP000307164"/>
    </source>
</evidence>
<evidence type="ECO:0000313" key="3">
    <source>
        <dbReference type="EMBL" id="TMO78244.1"/>
    </source>
</evidence>
<name>A0A5S3V7N9_9GAMM</name>
<dbReference type="RefSeq" id="WP_138592165.1">
    <property type="nucleotide sequence ID" value="NZ_PNBW01000016.1"/>
</dbReference>
<dbReference type="AlphaFoldDB" id="A0A5S3V7N9"/>
<accession>A0A5S3V7N9</accession>
<evidence type="ECO:0000313" key="2">
    <source>
        <dbReference type="EMBL" id="TMO67887.1"/>
    </source>
</evidence>
<reference evidence="2 5" key="1">
    <citation type="submission" date="2018-01" db="EMBL/GenBank/DDBJ databases">
        <authorList>
            <person name="Paulsen S."/>
            <person name="Gram L.K."/>
        </authorList>
    </citation>
    <scope>NUCLEOTIDE SEQUENCE [LARGE SCALE GENOMIC DNA]</scope>
    <source>
        <strain evidence="2 5">S3790</strain>
        <strain evidence="3">S3895</strain>
    </source>
</reference>
<dbReference type="EMBL" id="PNBW01000016">
    <property type="protein sequence ID" value="TMO78244.1"/>
    <property type="molecule type" value="Genomic_DNA"/>
</dbReference>
<keyword evidence="4" id="KW-1185">Reference proteome</keyword>
<evidence type="ECO:0000256" key="1">
    <source>
        <dbReference type="SAM" id="SignalP"/>
    </source>
</evidence>
<proteinExistence type="predicted"/>
<protein>
    <recommendedName>
        <fullName evidence="6">PepSY domain-containing protein</fullName>
    </recommendedName>
</protein>
<dbReference type="OrthoDB" id="6315199at2"/>
<evidence type="ECO:0000313" key="5">
    <source>
        <dbReference type="Proteomes" id="UP000307217"/>
    </source>
</evidence>
<comment type="caution">
    <text evidence="2">The sequence shown here is derived from an EMBL/GenBank/DDBJ whole genome shotgun (WGS) entry which is preliminary data.</text>
</comment>
<feature type="chain" id="PRO_5024353113" description="PepSY domain-containing protein" evidence="1">
    <location>
        <begin position="22"/>
        <end position="83"/>
    </location>
</feature>
<sequence>MRLSVCLFLLGLFLTSNSALSAEKPTEQTITKKQAVELALASYAGKTLKITEQGDHFIVRILQSNGRIVDLKVNKMTGEVKKD</sequence>
<evidence type="ECO:0008006" key="6">
    <source>
        <dbReference type="Google" id="ProtNLM"/>
    </source>
</evidence>